<evidence type="ECO:0000313" key="3">
    <source>
        <dbReference type="Proteomes" id="UP000078113"/>
    </source>
</evidence>
<feature type="compositionally biased region" description="Polar residues" evidence="1">
    <location>
        <begin position="52"/>
        <end position="68"/>
    </location>
</feature>
<keyword evidence="3" id="KW-1185">Reference proteome</keyword>
<feature type="compositionally biased region" description="Low complexity" evidence="1">
    <location>
        <begin position="69"/>
        <end position="105"/>
    </location>
</feature>
<sequence>MTDPSVFSTQSSVDTKLDEAKRVLPSSAIQDYVRARTEGHTHEAAMLMASAPKTSNDTASSATSIQPASTGTHLSTTTPATTQSSSNPSKTSHADPTSTSATAAPAEKRTIAQVAGTDETPRPATRSRTETDECRQADSGTAVHATPTTGIQTAPAPALPRVRTPEPEVSMDAIVKAFQRFSPSKRQSFLTAVRQMDPPSSPDRVDPLATHVVPSPVAAISSLGHASAPAHALTGTAGGGPLNGFAASSSPFQSAAPKEIVPLARVGESRW</sequence>
<proteinExistence type="predicted"/>
<reference evidence="2" key="2">
    <citation type="journal article" date="2019" name="IMA Fungus">
        <title>Genome sequencing and comparison of five Tilletia species to identify candidate genes for the detection of regulated species infecting wheat.</title>
        <authorList>
            <person name="Nguyen H.D.T."/>
            <person name="Sultana T."/>
            <person name="Kesanakurti P."/>
            <person name="Hambleton S."/>
        </authorList>
    </citation>
    <scope>NUCLEOTIDE SEQUENCE</scope>
    <source>
        <strain evidence="2">DAOMC 236422</strain>
    </source>
</reference>
<dbReference type="AlphaFoldDB" id="A0A8X7NA70"/>
<comment type="caution">
    <text evidence="2">The sequence shown here is derived from an EMBL/GenBank/DDBJ whole genome shotgun (WGS) entry which is preliminary data.</text>
</comment>
<gene>
    <name evidence="2" type="ORF">A4X09_0g3088</name>
</gene>
<accession>A0A8X7NA70</accession>
<dbReference type="Proteomes" id="UP000078113">
    <property type="component" value="Unassembled WGS sequence"/>
</dbReference>
<feature type="compositionally biased region" description="Basic and acidic residues" evidence="1">
    <location>
        <begin position="127"/>
        <end position="136"/>
    </location>
</feature>
<name>A0A8X7NA70_9BASI</name>
<feature type="region of interest" description="Disordered" evidence="1">
    <location>
        <begin position="34"/>
        <end position="164"/>
    </location>
</feature>
<protein>
    <submittedName>
        <fullName evidence="2">Uncharacterized protein</fullName>
    </submittedName>
</protein>
<dbReference type="EMBL" id="LWDG02000102">
    <property type="protein sequence ID" value="KAE8269258.1"/>
    <property type="molecule type" value="Genomic_DNA"/>
</dbReference>
<organism evidence="2 3">
    <name type="scientific">Tilletia walkeri</name>
    <dbReference type="NCBI Taxonomy" id="117179"/>
    <lineage>
        <taxon>Eukaryota</taxon>
        <taxon>Fungi</taxon>
        <taxon>Dikarya</taxon>
        <taxon>Basidiomycota</taxon>
        <taxon>Ustilaginomycotina</taxon>
        <taxon>Exobasidiomycetes</taxon>
        <taxon>Tilletiales</taxon>
        <taxon>Tilletiaceae</taxon>
        <taxon>Tilletia</taxon>
    </lineage>
</organism>
<evidence type="ECO:0000313" key="2">
    <source>
        <dbReference type="EMBL" id="KAE8269258.1"/>
    </source>
</evidence>
<evidence type="ECO:0000256" key="1">
    <source>
        <dbReference type="SAM" id="MobiDB-lite"/>
    </source>
</evidence>
<feature type="compositionally biased region" description="Basic and acidic residues" evidence="1">
    <location>
        <begin position="34"/>
        <end position="43"/>
    </location>
</feature>
<reference evidence="2" key="1">
    <citation type="submission" date="2016-04" db="EMBL/GenBank/DDBJ databases">
        <authorList>
            <person name="Nguyen H.D."/>
            <person name="Samba Siva P."/>
            <person name="Cullis J."/>
            <person name="Levesque C.A."/>
            <person name="Hambleton S."/>
        </authorList>
    </citation>
    <scope>NUCLEOTIDE SEQUENCE</scope>
    <source>
        <strain evidence="2">DAOMC 236422</strain>
    </source>
</reference>